<comment type="caution">
    <text evidence="2">The sequence shown here is derived from an EMBL/GenBank/DDBJ whole genome shotgun (WGS) entry which is preliminary data.</text>
</comment>
<dbReference type="EMBL" id="CAXDID020000677">
    <property type="protein sequence ID" value="CAL6109865.1"/>
    <property type="molecule type" value="Genomic_DNA"/>
</dbReference>
<gene>
    <name evidence="2" type="ORF">HINF_LOCUS14550</name>
    <name evidence="3" type="ORF">HINF_LOCUS75646</name>
</gene>
<name>A0AA86TSM2_9EUKA</name>
<dbReference type="Proteomes" id="UP001642409">
    <property type="component" value="Unassembled WGS sequence"/>
</dbReference>
<evidence type="ECO:0000313" key="4">
    <source>
        <dbReference type="Proteomes" id="UP001642409"/>
    </source>
</evidence>
<feature type="transmembrane region" description="Helical" evidence="1">
    <location>
        <begin position="139"/>
        <end position="164"/>
    </location>
</feature>
<organism evidence="2">
    <name type="scientific">Hexamita inflata</name>
    <dbReference type="NCBI Taxonomy" id="28002"/>
    <lineage>
        <taxon>Eukaryota</taxon>
        <taxon>Metamonada</taxon>
        <taxon>Diplomonadida</taxon>
        <taxon>Hexamitidae</taxon>
        <taxon>Hexamitinae</taxon>
        <taxon>Hexamita</taxon>
    </lineage>
</organism>
<sequence>MCQGCCKALCVKISYTILIGAVFATGLFFSFDVYLQSLMFQSNKFQNAAPVTHLAGCHDEASIKTSLTHIPIGSGYYNSITKCFSAEKDVAADEYFNYKNGDSTQVYVNTSVDGSYTMKPVDVTCVSKEYVNEDQSNAIVYYVSAGCSWGGLGLGALLLICIWFCCSDWCRCCCCKPKVGIVTNGHIYV</sequence>
<evidence type="ECO:0000256" key="1">
    <source>
        <dbReference type="SAM" id="Phobius"/>
    </source>
</evidence>
<evidence type="ECO:0000313" key="3">
    <source>
        <dbReference type="EMBL" id="CAL6109865.1"/>
    </source>
</evidence>
<reference evidence="3 4" key="2">
    <citation type="submission" date="2024-07" db="EMBL/GenBank/DDBJ databases">
        <authorList>
            <person name="Akdeniz Z."/>
        </authorList>
    </citation>
    <scope>NUCLEOTIDE SEQUENCE [LARGE SCALE GENOMIC DNA]</scope>
</reference>
<keyword evidence="1" id="KW-1133">Transmembrane helix</keyword>
<protein>
    <submittedName>
        <fullName evidence="2">Transmembrane domain-containing protein</fullName>
    </submittedName>
    <submittedName>
        <fullName evidence="3">Transmembrane_domain-containing protein</fullName>
    </submittedName>
</protein>
<proteinExistence type="predicted"/>
<reference evidence="2" key="1">
    <citation type="submission" date="2023-06" db="EMBL/GenBank/DDBJ databases">
        <authorList>
            <person name="Kurt Z."/>
        </authorList>
    </citation>
    <scope>NUCLEOTIDE SEQUENCE</scope>
</reference>
<dbReference type="AlphaFoldDB" id="A0AA86TSM2"/>
<keyword evidence="1 2" id="KW-0812">Transmembrane</keyword>
<evidence type="ECO:0000313" key="2">
    <source>
        <dbReference type="EMBL" id="CAI9926905.1"/>
    </source>
</evidence>
<keyword evidence="4" id="KW-1185">Reference proteome</keyword>
<accession>A0AA86TSM2</accession>
<dbReference type="EMBL" id="CATOUU010000379">
    <property type="protein sequence ID" value="CAI9926905.1"/>
    <property type="molecule type" value="Genomic_DNA"/>
</dbReference>
<feature type="transmembrane region" description="Helical" evidence="1">
    <location>
        <begin position="13"/>
        <end position="35"/>
    </location>
</feature>
<keyword evidence="1" id="KW-0472">Membrane</keyword>